<dbReference type="SUPFAM" id="SSF52540">
    <property type="entry name" value="P-loop containing nucleoside triphosphate hydrolases"/>
    <property type="match status" value="1"/>
</dbReference>
<feature type="compositionally biased region" description="Polar residues" evidence="5">
    <location>
        <begin position="227"/>
        <end position="239"/>
    </location>
</feature>
<proteinExistence type="predicted"/>
<dbReference type="PANTHER" id="PTHR46090">
    <property type="entry name" value="ADP-RIBOSYLATION FACTOR-LIKE PROTEIN 13B"/>
    <property type="match status" value="1"/>
</dbReference>
<evidence type="ECO:0000256" key="5">
    <source>
        <dbReference type="SAM" id="MobiDB-lite"/>
    </source>
</evidence>
<dbReference type="GO" id="GO:0005525">
    <property type="term" value="F:GTP binding"/>
    <property type="evidence" value="ECO:0007669"/>
    <property type="project" value="UniProtKB-KW"/>
</dbReference>
<dbReference type="InterPro" id="IPR027417">
    <property type="entry name" value="P-loop_NTPase"/>
</dbReference>
<dbReference type="Proteomes" id="UP001210925">
    <property type="component" value="Unassembled WGS sequence"/>
</dbReference>
<name>A0AAD5UG36_9FUNG</name>
<keyword evidence="2 3" id="KW-0342">GTP-binding</keyword>
<accession>A0AAD5UG36</accession>
<evidence type="ECO:0000313" key="6">
    <source>
        <dbReference type="EMBL" id="KAJ3256703.1"/>
    </source>
</evidence>
<sequence length="248" mass="27986">MKSGYCVSVLGLDDAGKTTFILRMKGDMKSKPPKAKWGFTSTTVKLTSKQYIPFCIPIPIKKEVWLTFYDIGGDAKIRSIWPNYYADVYAAIYVIDCSAPDRFEEAKKELHEMAKSPMMAGKPILMYLLCNDRLGNKGSLSVKELTNIMDISQLCMDSIEKSKPTLINVKICDLNSTSEGTVKEGYVLLIPGIDWMIRGIECNYKSLKAKVEADTKLQKERWKQEQSAKLQKLEQNAPPSSKVFPMDD</sequence>
<feature type="binding site" evidence="3">
    <location>
        <begin position="11"/>
        <end position="18"/>
    </location>
    <ligand>
        <name>GTP</name>
        <dbReference type="ChEBI" id="CHEBI:37565"/>
    </ligand>
</feature>
<dbReference type="Gene3D" id="3.40.50.300">
    <property type="entry name" value="P-loop containing nucleotide triphosphate hydrolases"/>
    <property type="match status" value="1"/>
</dbReference>
<dbReference type="PANTHER" id="PTHR46090:SF2">
    <property type="entry name" value="ADP-RIBOSYLATION FACTOR-LIKE PROTEIN 13B"/>
    <property type="match status" value="1"/>
</dbReference>
<gene>
    <name evidence="6" type="ORF">HK103_005198</name>
</gene>
<dbReference type="EMBL" id="JADGKB010000047">
    <property type="protein sequence ID" value="KAJ3256703.1"/>
    <property type="molecule type" value="Genomic_DNA"/>
</dbReference>
<dbReference type="Pfam" id="PF00025">
    <property type="entry name" value="Arf"/>
    <property type="match status" value="1"/>
</dbReference>
<keyword evidence="4" id="KW-0460">Magnesium</keyword>
<keyword evidence="1 3" id="KW-0547">Nucleotide-binding</keyword>
<dbReference type="GO" id="GO:0003924">
    <property type="term" value="F:GTPase activity"/>
    <property type="evidence" value="ECO:0007669"/>
    <property type="project" value="InterPro"/>
</dbReference>
<organism evidence="6 7">
    <name type="scientific">Boothiomyces macroporosus</name>
    <dbReference type="NCBI Taxonomy" id="261099"/>
    <lineage>
        <taxon>Eukaryota</taxon>
        <taxon>Fungi</taxon>
        <taxon>Fungi incertae sedis</taxon>
        <taxon>Chytridiomycota</taxon>
        <taxon>Chytridiomycota incertae sedis</taxon>
        <taxon>Chytridiomycetes</taxon>
        <taxon>Rhizophydiales</taxon>
        <taxon>Terramycetaceae</taxon>
        <taxon>Boothiomyces</taxon>
    </lineage>
</organism>
<evidence type="ECO:0000313" key="7">
    <source>
        <dbReference type="Proteomes" id="UP001210925"/>
    </source>
</evidence>
<dbReference type="InterPro" id="IPR051995">
    <property type="entry name" value="Ciliary_GTPase"/>
</dbReference>
<feature type="binding site" evidence="3">
    <location>
        <position position="73"/>
    </location>
    <ligand>
        <name>GTP</name>
        <dbReference type="ChEBI" id="CHEBI:37565"/>
    </ligand>
</feature>
<dbReference type="InterPro" id="IPR006689">
    <property type="entry name" value="Small_GTPase_ARF/SAR"/>
</dbReference>
<evidence type="ECO:0000256" key="1">
    <source>
        <dbReference type="ARBA" id="ARBA00022741"/>
    </source>
</evidence>
<dbReference type="GO" id="GO:0046872">
    <property type="term" value="F:metal ion binding"/>
    <property type="evidence" value="ECO:0007669"/>
    <property type="project" value="UniProtKB-KW"/>
</dbReference>
<protein>
    <submittedName>
        <fullName evidence="6">Uncharacterized protein</fullName>
    </submittedName>
</protein>
<keyword evidence="4" id="KW-0479">Metal-binding</keyword>
<reference evidence="6" key="1">
    <citation type="submission" date="2020-05" db="EMBL/GenBank/DDBJ databases">
        <title>Phylogenomic resolution of chytrid fungi.</title>
        <authorList>
            <person name="Stajich J.E."/>
            <person name="Amses K."/>
            <person name="Simmons R."/>
            <person name="Seto K."/>
            <person name="Myers J."/>
            <person name="Bonds A."/>
            <person name="Quandt C.A."/>
            <person name="Barry K."/>
            <person name="Liu P."/>
            <person name="Grigoriev I."/>
            <person name="Longcore J.E."/>
            <person name="James T.Y."/>
        </authorList>
    </citation>
    <scope>NUCLEOTIDE SEQUENCE</scope>
    <source>
        <strain evidence="6">PLAUS21</strain>
    </source>
</reference>
<feature type="binding site" evidence="4">
    <location>
        <position position="18"/>
    </location>
    <ligand>
        <name>Mg(2+)</name>
        <dbReference type="ChEBI" id="CHEBI:18420"/>
    </ligand>
</feature>
<evidence type="ECO:0000256" key="4">
    <source>
        <dbReference type="PIRSR" id="PIRSR606689-2"/>
    </source>
</evidence>
<evidence type="ECO:0000256" key="2">
    <source>
        <dbReference type="ARBA" id="ARBA00023134"/>
    </source>
</evidence>
<keyword evidence="7" id="KW-1185">Reference proteome</keyword>
<dbReference type="PROSITE" id="PS51417">
    <property type="entry name" value="ARF"/>
    <property type="match status" value="1"/>
</dbReference>
<dbReference type="AlphaFoldDB" id="A0AAD5UG36"/>
<evidence type="ECO:0000256" key="3">
    <source>
        <dbReference type="PIRSR" id="PIRSR606689-1"/>
    </source>
</evidence>
<feature type="binding site" evidence="4">
    <location>
        <position position="47"/>
    </location>
    <ligand>
        <name>Mg(2+)</name>
        <dbReference type="ChEBI" id="CHEBI:18420"/>
    </ligand>
</feature>
<comment type="caution">
    <text evidence="6">The sequence shown here is derived from an EMBL/GenBank/DDBJ whole genome shotgun (WGS) entry which is preliminary data.</text>
</comment>
<feature type="region of interest" description="Disordered" evidence="5">
    <location>
        <begin position="227"/>
        <end position="248"/>
    </location>
</feature>